<dbReference type="PATRIC" id="fig|162209.4.peg.5437"/>
<dbReference type="InterPro" id="IPR029016">
    <property type="entry name" value="GAF-like_dom_sf"/>
</dbReference>
<evidence type="ECO:0000256" key="3">
    <source>
        <dbReference type="ARBA" id="ARBA00023163"/>
    </source>
</evidence>
<dbReference type="Gene3D" id="1.10.10.10">
    <property type="entry name" value="Winged helix-like DNA-binding domain superfamily/Winged helix DNA-binding domain"/>
    <property type="match status" value="1"/>
</dbReference>
<evidence type="ECO:0000256" key="2">
    <source>
        <dbReference type="ARBA" id="ARBA00023125"/>
    </source>
</evidence>
<comment type="function">
    <text evidence="4">May be an activator protein for the gylABX operon.</text>
</comment>
<dbReference type="PANTHER" id="PTHR30136:SF35">
    <property type="entry name" value="HTH-TYPE TRANSCRIPTIONAL REGULATOR RV1719"/>
    <property type="match status" value="1"/>
</dbReference>
<dbReference type="SUPFAM" id="SSF46785">
    <property type="entry name" value="Winged helix' DNA-binding domain"/>
    <property type="match status" value="1"/>
</dbReference>
<accession>A0A0U2UGQ7</accession>
<evidence type="ECO:0000256" key="4">
    <source>
        <dbReference type="ARBA" id="ARBA00058938"/>
    </source>
</evidence>
<dbReference type="PROSITE" id="PS51077">
    <property type="entry name" value="HTH_ICLR"/>
    <property type="match status" value="1"/>
</dbReference>
<dbReference type="EMBL" id="CP013652">
    <property type="protein sequence ID" value="ALS25401.1"/>
    <property type="molecule type" value="Genomic_DNA"/>
</dbReference>
<dbReference type="InterPro" id="IPR005471">
    <property type="entry name" value="Tscrpt_reg_IclR_N"/>
</dbReference>
<dbReference type="SUPFAM" id="SSF55781">
    <property type="entry name" value="GAF domain-like"/>
    <property type="match status" value="1"/>
</dbReference>
<dbReference type="InterPro" id="IPR036388">
    <property type="entry name" value="WH-like_DNA-bd_sf"/>
</dbReference>
<evidence type="ECO:0000313" key="7">
    <source>
        <dbReference type="Proteomes" id="UP000061660"/>
    </source>
</evidence>
<evidence type="ECO:0000313" key="6">
    <source>
        <dbReference type="EMBL" id="ALS25401.1"/>
    </source>
</evidence>
<dbReference type="GO" id="GO:0003677">
    <property type="term" value="F:DNA binding"/>
    <property type="evidence" value="ECO:0007669"/>
    <property type="project" value="UniProtKB-KW"/>
</dbReference>
<protein>
    <recommendedName>
        <fullName evidence="5">Glycerol operon regulatory protein</fullName>
    </recommendedName>
</protein>
<dbReference type="InterPro" id="IPR050707">
    <property type="entry name" value="HTH_MetabolicPath_Reg"/>
</dbReference>
<dbReference type="Proteomes" id="UP000061660">
    <property type="component" value="Chromosome"/>
</dbReference>
<dbReference type="GO" id="GO:0045892">
    <property type="term" value="P:negative regulation of DNA-templated transcription"/>
    <property type="evidence" value="ECO:0007669"/>
    <property type="project" value="UniProtKB-ARBA"/>
</dbReference>
<keyword evidence="1" id="KW-0805">Transcription regulation</keyword>
<reference evidence="7" key="1">
    <citation type="submission" date="2015-12" db="EMBL/GenBank/DDBJ databases">
        <title>Complete genome sequences of two moderately thermophilic Paenibacillus species.</title>
        <authorList>
            <person name="Butler R.III."/>
            <person name="Wang J."/>
            <person name="Stark B.C."/>
            <person name="Pombert J.-F."/>
        </authorList>
    </citation>
    <scope>NUCLEOTIDE SEQUENCE [LARGE SCALE GENOMIC DNA]</scope>
    <source>
        <strain evidence="7">32O-Y</strain>
    </source>
</reference>
<dbReference type="Pfam" id="PF09339">
    <property type="entry name" value="HTH_IclR"/>
    <property type="match status" value="1"/>
</dbReference>
<dbReference type="PANTHER" id="PTHR30136">
    <property type="entry name" value="HELIX-TURN-HELIX TRANSCRIPTIONAL REGULATOR, ICLR FAMILY"/>
    <property type="match status" value="1"/>
</dbReference>
<keyword evidence="2" id="KW-0238">DNA-binding</keyword>
<dbReference type="GO" id="GO:0003700">
    <property type="term" value="F:DNA-binding transcription factor activity"/>
    <property type="evidence" value="ECO:0007669"/>
    <property type="project" value="TreeGrafter"/>
</dbReference>
<dbReference type="SMART" id="SM00346">
    <property type="entry name" value="HTH_ICLR"/>
    <property type="match status" value="1"/>
</dbReference>
<dbReference type="InterPro" id="IPR014757">
    <property type="entry name" value="Tscrpt_reg_IclR_C"/>
</dbReference>
<name>A0A0U2UGQ7_9BACL</name>
<dbReference type="PROSITE" id="PS51078">
    <property type="entry name" value="ICLR_ED"/>
    <property type="match status" value="1"/>
</dbReference>
<dbReference type="InterPro" id="IPR036390">
    <property type="entry name" value="WH_DNA-bd_sf"/>
</dbReference>
<evidence type="ECO:0000256" key="1">
    <source>
        <dbReference type="ARBA" id="ARBA00023015"/>
    </source>
</evidence>
<evidence type="ECO:0000256" key="5">
    <source>
        <dbReference type="ARBA" id="ARBA00070406"/>
    </source>
</evidence>
<keyword evidence="7" id="KW-1185">Reference proteome</keyword>
<dbReference type="OrthoDB" id="9791752at2"/>
<keyword evidence="3" id="KW-0804">Transcription</keyword>
<dbReference type="FunFam" id="1.10.10.10:FF:000056">
    <property type="entry name" value="IclR family transcriptional regulator"/>
    <property type="match status" value="1"/>
</dbReference>
<organism evidence="6 7">
    <name type="scientific">Paenibacillus naphthalenovorans</name>
    <dbReference type="NCBI Taxonomy" id="162209"/>
    <lineage>
        <taxon>Bacteria</taxon>
        <taxon>Bacillati</taxon>
        <taxon>Bacillota</taxon>
        <taxon>Bacilli</taxon>
        <taxon>Bacillales</taxon>
        <taxon>Paenibacillaceae</taxon>
        <taxon>Paenibacillus</taxon>
    </lineage>
</organism>
<gene>
    <name evidence="6" type="ORF">IJ22_51420</name>
</gene>
<dbReference type="KEGG" id="pnp:IJ22_51420"/>
<dbReference type="AlphaFoldDB" id="A0A0U2UGQ7"/>
<dbReference type="RefSeq" id="WP_062410759.1">
    <property type="nucleotide sequence ID" value="NZ_CP013652.1"/>
</dbReference>
<proteinExistence type="predicted"/>
<dbReference type="STRING" id="162209.IJ22_51420"/>
<dbReference type="Pfam" id="PF01614">
    <property type="entry name" value="IclR_C"/>
    <property type="match status" value="1"/>
</dbReference>
<sequence>MRPHQGGKRFSSVQNAVRLLNAFSPEEAELGISELSEKLGIAKSTVHRLVTTLAGEGFIAKDPNTNLYRLGISILAISNIVTSTMPLHQTALPVIRQLGKKTKESIHIGIFRDGEVIFLNRIDGINTHASLSMIGSRVPAHCTSSGQVFLAYQPKETVNLLFSKGLKAYTRKTITDVKQMHALLDKVREQGFSVSVEELHEGIASVAAPIRNSRGQVIATVSIPGPVQRISKDALPLLTKLVLQAAKEISLRFQQLKPP</sequence>
<dbReference type="Gene3D" id="3.30.450.40">
    <property type="match status" value="1"/>
</dbReference>
<reference evidence="6 7" key="2">
    <citation type="journal article" date="2016" name="Genome Announc.">
        <title>Complete Genome Sequences of Two Interactive Moderate Thermophiles, Paenibacillus napthalenovorans 32O-Y and Paenibacillus sp. 32O-W.</title>
        <authorList>
            <person name="Butler R.R.III."/>
            <person name="Wang J."/>
            <person name="Stark B.C."/>
            <person name="Pombert J.F."/>
        </authorList>
    </citation>
    <scope>NUCLEOTIDE SEQUENCE [LARGE SCALE GENOMIC DNA]</scope>
    <source>
        <strain evidence="6 7">32O-Y</strain>
    </source>
</reference>